<accession>A0A3P8GXX0</accession>
<evidence type="ECO:0000256" key="1">
    <source>
        <dbReference type="SAM" id="MobiDB-lite"/>
    </source>
</evidence>
<keyword evidence="3" id="KW-1185">Reference proteome</keyword>
<feature type="region of interest" description="Disordered" evidence="1">
    <location>
        <begin position="285"/>
        <end position="368"/>
    </location>
</feature>
<dbReference type="AlphaFoldDB" id="A0A3P8GXX0"/>
<feature type="region of interest" description="Disordered" evidence="1">
    <location>
        <begin position="31"/>
        <end position="196"/>
    </location>
</feature>
<sequence>MISDNAMPGFVVTDSVAGGFRNIRSASATAVPVQDSLSWNQDDEDRAEFQSARARSNHPKSAFARHNLPPYYSDTGPTETFGPVSRGPATVLLRGTSVPESPIKSLPDEERYSDLNARHDTSRPGEGDIRIENRDTRHAFDDVVNDDNDNEDDDDDDDDAHHPLLGPNIWSPAAPTPVTPTTNTDDTNDSAPLLSGSDAYMGLEVALATKYYLDDKEAPENRYNVNEKTHGAYQHSPEMMIMSPIHSQVDRSMPDVVQTDPTPSAFLATVPKDSISHGQSSHVRLANNASEPGNLSETRTPNSGRTRSPNVQFDLDTPEPNSSRSKSLELLMPQPVQPDPANCPPRTGSNSSDLEIPPQPDSDLSGLC</sequence>
<protein>
    <submittedName>
        <fullName evidence="2">Uncharacterized protein</fullName>
    </submittedName>
</protein>
<feature type="compositionally biased region" description="Basic and acidic residues" evidence="1">
    <location>
        <begin position="106"/>
        <end position="141"/>
    </location>
</feature>
<dbReference type="Proteomes" id="UP000272942">
    <property type="component" value="Unassembled WGS sequence"/>
</dbReference>
<feature type="compositionally biased region" description="Acidic residues" evidence="1">
    <location>
        <begin position="143"/>
        <end position="158"/>
    </location>
</feature>
<reference evidence="2 3" key="1">
    <citation type="submission" date="2018-11" db="EMBL/GenBank/DDBJ databases">
        <authorList>
            <consortium name="Pathogen Informatics"/>
        </authorList>
    </citation>
    <scope>NUCLEOTIDE SEQUENCE [LARGE SCALE GENOMIC DNA]</scope>
    <source>
        <strain evidence="2 3">Egypt</strain>
    </source>
</reference>
<feature type="compositionally biased region" description="Low complexity" evidence="1">
    <location>
        <begin position="179"/>
        <end position="192"/>
    </location>
</feature>
<organism evidence="2 3">
    <name type="scientific">Echinostoma caproni</name>
    <dbReference type="NCBI Taxonomy" id="27848"/>
    <lineage>
        <taxon>Eukaryota</taxon>
        <taxon>Metazoa</taxon>
        <taxon>Spiralia</taxon>
        <taxon>Lophotrochozoa</taxon>
        <taxon>Platyhelminthes</taxon>
        <taxon>Trematoda</taxon>
        <taxon>Digenea</taxon>
        <taxon>Plagiorchiida</taxon>
        <taxon>Echinostomata</taxon>
        <taxon>Echinostomatoidea</taxon>
        <taxon>Echinostomatidae</taxon>
        <taxon>Echinostoma</taxon>
    </lineage>
</organism>
<proteinExistence type="predicted"/>
<evidence type="ECO:0000313" key="3">
    <source>
        <dbReference type="Proteomes" id="UP000272942"/>
    </source>
</evidence>
<name>A0A3P8GXX0_9TREM</name>
<evidence type="ECO:0000313" key="2">
    <source>
        <dbReference type="EMBL" id="VDP87451.1"/>
    </source>
</evidence>
<gene>
    <name evidence="2" type="ORF">ECPE_LOCUS10683</name>
</gene>
<dbReference type="EMBL" id="UZAN01049487">
    <property type="protein sequence ID" value="VDP87451.1"/>
    <property type="molecule type" value="Genomic_DNA"/>
</dbReference>
<feature type="compositionally biased region" description="Polar residues" evidence="1">
    <location>
        <begin position="285"/>
        <end position="311"/>
    </location>
</feature>